<evidence type="ECO:0000313" key="3">
    <source>
        <dbReference type="Proteomes" id="UP000015531"/>
    </source>
</evidence>
<evidence type="ECO:0000256" key="1">
    <source>
        <dbReference type="SAM" id="Phobius"/>
    </source>
</evidence>
<proteinExistence type="predicted"/>
<feature type="transmembrane region" description="Helical" evidence="1">
    <location>
        <begin position="12"/>
        <end position="29"/>
    </location>
</feature>
<dbReference type="AlphaFoldDB" id="T0I4N9"/>
<gene>
    <name evidence="2" type="ORF">RLDS_00335</name>
</gene>
<dbReference type="Proteomes" id="UP000015531">
    <property type="component" value="Unassembled WGS sequence"/>
</dbReference>
<keyword evidence="1" id="KW-0472">Membrane</keyword>
<organism evidence="2 3">
    <name type="scientific">Sphingobium lactosutens DS20</name>
    <dbReference type="NCBI Taxonomy" id="1331060"/>
    <lineage>
        <taxon>Bacteria</taxon>
        <taxon>Pseudomonadati</taxon>
        <taxon>Pseudomonadota</taxon>
        <taxon>Alphaproteobacteria</taxon>
        <taxon>Sphingomonadales</taxon>
        <taxon>Sphingomonadaceae</taxon>
        <taxon>Sphingobium</taxon>
    </lineage>
</organism>
<dbReference type="EMBL" id="ATDP01000027">
    <property type="protein sequence ID" value="EQB19328.1"/>
    <property type="molecule type" value="Genomic_DNA"/>
</dbReference>
<keyword evidence="1" id="KW-0812">Transmembrane</keyword>
<keyword evidence="1" id="KW-1133">Transmembrane helix</keyword>
<reference evidence="2 3" key="1">
    <citation type="journal article" date="2013" name="Genome Announc.">
        <title>Draft Genome Sequence of Sphingobium lactosutens Strain DS20T, Isolated from a Hexachlorocyclohexane Dumpsite.</title>
        <authorList>
            <person name="Kumar R."/>
            <person name="Dwivedi V."/>
            <person name="Negi V."/>
            <person name="Khurana J.P."/>
            <person name="Lal R."/>
        </authorList>
    </citation>
    <scope>NUCLEOTIDE SEQUENCE [LARGE SCALE GENOMIC DNA]</scope>
    <source>
        <strain evidence="2 3">DS20</strain>
    </source>
</reference>
<protein>
    <submittedName>
        <fullName evidence="2">Uncharacterized protein</fullName>
    </submittedName>
</protein>
<keyword evidence="3" id="KW-1185">Reference proteome</keyword>
<evidence type="ECO:0000313" key="2">
    <source>
        <dbReference type="EMBL" id="EQB19328.1"/>
    </source>
</evidence>
<sequence length="32" mass="3232">MREPAGSPTASGMASSWPALSLFVAIAAVKAR</sequence>
<comment type="caution">
    <text evidence="2">The sequence shown here is derived from an EMBL/GenBank/DDBJ whole genome shotgun (WGS) entry which is preliminary data.</text>
</comment>
<accession>T0I4N9</accession>
<name>T0I4N9_9SPHN</name>